<feature type="compositionally biased region" description="Polar residues" evidence="1">
    <location>
        <begin position="175"/>
        <end position="187"/>
    </location>
</feature>
<keyword evidence="3" id="KW-1185">Reference proteome</keyword>
<organism evidence="2 3">
    <name type="scientific">Lentinula raphanica</name>
    <dbReference type="NCBI Taxonomy" id="153919"/>
    <lineage>
        <taxon>Eukaryota</taxon>
        <taxon>Fungi</taxon>
        <taxon>Dikarya</taxon>
        <taxon>Basidiomycota</taxon>
        <taxon>Agaricomycotina</taxon>
        <taxon>Agaricomycetes</taxon>
        <taxon>Agaricomycetidae</taxon>
        <taxon>Agaricales</taxon>
        <taxon>Marasmiineae</taxon>
        <taxon>Omphalotaceae</taxon>
        <taxon>Lentinula</taxon>
    </lineage>
</organism>
<feature type="region of interest" description="Disordered" evidence="1">
    <location>
        <begin position="135"/>
        <end position="202"/>
    </location>
</feature>
<sequence length="202" mass="22620">MASDGQDGHPWPDDAAELAKDPEAMKVREWRYQLQKVFLTAKDRAPKEKYMSEMDDLFTQIETYDKMTVIYLQFSKIGKVIRLISALSDDKVTLDSQYRFRERAKKLVERWQHITDASRAGVNGKKETLTEAPVTMKNANNGPTPNEVGSEAFTGEEASHSSDAKNGATGHHQQDASATTPVKTQNADACEFPDITPLRLSE</sequence>
<evidence type="ECO:0000313" key="3">
    <source>
        <dbReference type="Proteomes" id="UP001163846"/>
    </source>
</evidence>
<evidence type="ECO:0000313" key="2">
    <source>
        <dbReference type="EMBL" id="KAJ3842866.1"/>
    </source>
</evidence>
<accession>A0AA38UJ58</accession>
<reference evidence="2" key="1">
    <citation type="submission" date="2022-08" db="EMBL/GenBank/DDBJ databases">
        <authorList>
            <consortium name="DOE Joint Genome Institute"/>
            <person name="Min B."/>
            <person name="Riley R."/>
            <person name="Sierra-Patev S."/>
            <person name="Naranjo-Ortiz M."/>
            <person name="Looney B."/>
            <person name="Konkel Z."/>
            <person name="Slot J.C."/>
            <person name="Sakamoto Y."/>
            <person name="Steenwyk J.L."/>
            <person name="Rokas A."/>
            <person name="Carro J."/>
            <person name="Camarero S."/>
            <person name="Ferreira P."/>
            <person name="Molpeceres G."/>
            <person name="Ruiz-Duenas F.J."/>
            <person name="Serrano A."/>
            <person name="Henrissat B."/>
            <person name="Drula E."/>
            <person name="Hughes K.W."/>
            <person name="Mata J.L."/>
            <person name="Ishikawa N.K."/>
            <person name="Vargas-Isla R."/>
            <person name="Ushijima S."/>
            <person name="Smith C.A."/>
            <person name="Ahrendt S."/>
            <person name="Andreopoulos W."/>
            <person name="He G."/>
            <person name="Labutti K."/>
            <person name="Lipzen A."/>
            <person name="Ng V."/>
            <person name="Sandor L."/>
            <person name="Barry K."/>
            <person name="Martinez A.T."/>
            <person name="Xiao Y."/>
            <person name="Gibbons J.G."/>
            <person name="Terashima K."/>
            <person name="Hibbett D.S."/>
            <person name="Grigoriev I.V."/>
        </authorList>
    </citation>
    <scope>NUCLEOTIDE SEQUENCE</scope>
    <source>
        <strain evidence="2">TFB9207</strain>
    </source>
</reference>
<name>A0AA38UJ58_9AGAR</name>
<protein>
    <recommendedName>
        <fullName evidence="4">TFIIS N-terminal domain-containing protein</fullName>
    </recommendedName>
</protein>
<dbReference type="AlphaFoldDB" id="A0AA38UJ58"/>
<gene>
    <name evidence="2" type="ORF">F5878DRAFT_606553</name>
</gene>
<dbReference type="Proteomes" id="UP001163846">
    <property type="component" value="Unassembled WGS sequence"/>
</dbReference>
<evidence type="ECO:0008006" key="4">
    <source>
        <dbReference type="Google" id="ProtNLM"/>
    </source>
</evidence>
<dbReference type="EMBL" id="MU805992">
    <property type="protein sequence ID" value="KAJ3842866.1"/>
    <property type="molecule type" value="Genomic_DNA"/>
</dbReference>
<proteinExistence type="predicted"/>
<evidence type="ECO:0000256" key="1">
    <source>
        <dbReference type="SAM" id="MobiDB-lite"/>
    </source>
</evidence>
<comment type="caution">
    <text evidence="2">The sequence shown here is derived from an EMBL/GenBank/DDBJ whole genome shotgun (WGS) entry which is preliminary data.</text>
</comment>